<evidence type="ECO:0000256" key="5">
    <source>
        <dbReference type="ARBA" id="ARBA00022801"/>
    </source>
</evidence>
<proteinExistence type="inferred from homology"/>
<dbReference type="EMBL" id="CAXLJM020000075">
    <property type="protein sequence ID" value="CAL8128509.1"/>
    <property type="molecule type" value="Genomic_DNA"/>
</dbReference>
<comment type="function">
    <text evidence="6">Displays phosphatase activity for serine/threonine residues, and dephosphorylates and activates Pk92B kinase. Has apparently no phosphoglycerate mutase activity.</text>
</comment>
<keyword evidence="4" id="KW-1000">Mitochondrion outer membrane</keyword>
<dbReference type="Pfam" id="PF00300">
    <property type="entry name" value="His_Phos_1"/>
    <property type="match status" value="2"/>
</dbReference>
<evidence type="ECO:0000313" key="14">
    <source>
        <dbReference type="Proteomes" id="UP001642540"/>
    </source>
</evidence>
<dbReference type="InterPro" id="IPR013078">
    <property type="entry name" value="His_Pase_superF_clade-1"/>
</dbReference>
<evidence type="ECO:0000256" key="10">
    <source>
        <dbReference type="ARBA" id="ARBA00042520"/>
    </source>
</evidence>
<dbReference type="PANTHER" id="PTHR20935">
    <property type="entry name" value="PHOSPHOGLYCERATE MUTASE-RELATED"/>
    <property type="match status" value="1"/>
</dbReference>
<evidence type="ECO:0000256" key="11">
    <source>
        <dbReference type="ARBA" id="ARBA00047761"/>
    </source>
</evidence>
<keyword evidence="4" id="KW-0472">Membrane</keyword>
<dbReference type="SUPFAM" id="SSF53254">
    <property type="entry name" value="Phosphoglycerate mutase-like"/>
    <property type="match status" value="1"/>
</dbReference>
<comment type="catalytic activity">
    <reaction evidence="11">
        <text>O-phospho-L-seryl-[protein] + H2O = L-seryl-[protein] + phosphate</text>
        <dbReference type="Rhea" id="RHEA:20629"/>
        <dbReference type="Rhea" id="RHEA-COMP:9863"/>
        <dbReference type="Rhea" id="RHEA-COMP:11604"/>
        <dbReference type="ChEBI" id="CHEBI:15377"/>
        <dbReference type="ChEBI" id="CHEBI:29999"/>
        <dbReference type="ChEBI" id="CHEBI:43474"/>
        <dbReference type="ChEBI" id="CHEBI:83421"/>
        <dbReference type="EC" id="3.1.3.16"/>
    </reaction>
</comment>
<organism evidence="13 14">
    <name type="scientific">Orchesella dallaii</name>
    <dbReference type="NCBI Taxonomy" id="48710"/>
    <lineage>
        <taxon>Eukaryota</taxon>
        <taxon>Metazoa</taxon>
        <taxon>Ecdysozoa</taxon>
        <taxon>Arthropoda</taxon>
        <taxon>Hexapoda</taxon>
        <taxon>Collembola</taxon>
        <taxon>Entomobryomorpha</taxon>
        <taxon>Entomobryoidea</taxon>
        <taxon>Orchesellidae</taxon>
        <taxon>Orchesellinae</taxon>
        <taxon>Orchesella</taxon>
    </lineage>
</organism>
<dbReference type="InterPro" id="IPR029033">
    <property type="entry name" value="His_PPase_superfam"/>
</dbReference>
<comment type="subunit">
    <text evidence="7">Interacts with Pk92B/ASK1.</text>
</comment>
<comment type="caution">
    <text evidence="13">The sequence shown here is derived from an EMBL/GenBank/DDBJ whole genome shotgun (WGS) entry which is preliminary data.</text>
</comment>
<dbReference type="InterPro" id="IPR051021">
    <property type="entry name" value="Mito_Ser/Thr_phosphatase"/>
</dbReference>
<comment type="subcellular location">
    <subcellularLocation>
        <location evidence="1">Mitochondrion outer membrane</location>
    </subcellularLocation>
</comment>
<evidence type="ECO:0000313" key="13">
    <source>
        <dbReference type="EMBL" id="CAL8128509.1"/>
    </source>
</evidence>
<evidence type="ECO:0000256" key="12">
    <source>
        <dbReference type="ARBA" id="ARBA00048336"/>
    </source>
</evidence>
<dbReference type="EC" id="3.1.3.16" evidence="3"/>
<protein>
    <recommendedName>
        <fullName evidence="8">Serine/threonine-protein phosphatase PGAM5, mitochondrial</fullName>
        <ecNumber evidence="3">3.1.3.16</ecNumber>
    </recommendedName>
    <alternativeName>
        <fullName evidence="10">Phosphoglycerate mutase family member 5 homolog</fullName>
    </alternativeName>
    <alternativeName>
        <fullName evidence="9">Serine/threonine-protein phosphatase Pgam5, mitochondrial</fullName>
    </alternativeName>
</protein>
<evidence type="ECO:0000256" key="8">
    <source>
        <dbReference type="ARBA" id="ARBA00039765"/>
    </source>
</evidence>
<evidence type="ECO:0000256" key="1">
    <source>
        <dbReference type="ARBA" id="ARBA00004294"/>
    </source>
</evidence>
<reference evidence="13 14" key="1">
    <citation type="submission" date="2024-08" db="EMBL/GenBank/DDBJ databases">
        <authorList>
            <person name="Cucini C."/>
            <person name="Frati F."/>
        </authorList>
    </citation>
    <scope>NUCLEOTIDE SEQUENCE [LARGE SCALE GENOMIC DNA]</scope>
</reference>
<dbReference type="SMART" id="SM00855">
    <property type="entry name" value="PGAM"/>
    <property type="match status" value="1"/>
</dbReference>
<keyword evidence="14" id="KW-1185">Reference proteome</keyword>
<evidence type="ECO:0000256" key="7">
    <source>
        <dbReference type="ARBA" id="ARBA00038605"/>
    </source>
</evidence>
<comment type="catalytic activity">
    <reaction evidence="12">
        <text>O-phospho-L-threonyl-[protein] + H2O = L-threonyl-[protein] + phosphate</text>
        <dbReference type="Rhea" id="RHEA:47004"/>
        <dbReference type="Rhea" id="RHEA-COMP:11060"/>
        <dbReference type="Rhea" id="RHEA-COMP:11605"/>
        <dbReference type="ChEBI" id="CHEBI:15377"/>
        <dbReference type="ChEBI" id="CHEBI:30013"/>
        <dbReference type="ChEBI" id="CHEBI:43474"/>
        <dbReference type="ChEBI" id="CHEBI:61977"/>
        <dbReference type="EC" id="3.1.3.16"/>
    </reaction>
</comment>
<evidence type="ECO:0000256" key="2">
    <source>
        <dbReference type="ARBA" id="ARBA00006717"/>
    </source>
</evidence>
<evidence type="ECO:0000256" key="6">
    <source>
        <dbReference type="ARBA" id="ARBA00037234"/>
    </source>
</evidence>
<evidence type="ECO:0000256" key="9">
    <source>
        <dbReference type="ARBA" id="ARBA00040722"/>
    </source>
</evidence>
<gene>
    <name evidence="13" type="ORF">ODALV1_LOCUS22275</name>
</gene>
<dbReference type="CDD" id="cd07067">
    <property type="entry name" value="HP_PGM_like"/>
    <property type="match status" value="1"/>
</dbReference>
<evidence type="ECO:0000256" key="3">
    <source>
        <dbReference type="ARBA" id="ARBA00013081"/>
    </source>
</evidence>
<keyword evidence="4" id="KW-0496">Mitochondrion</keyword>
<dbReference type="Gene3D" id="3.40.50.1240">
    <property type="entry name" value="Phosphoglycerate mutase-like"/>
    <property type="match status" value="1"/>
</dbReference>
<sequence>MNYQRTKFLKYCKWIGGIAASATVSVVVANYSTTSASTSYSSSWTPTKPSNVPDTFGKWDYNWDKREPYSLLTKSKSTKSECDNDLSISEQLEKHRSKASRHIFLIRHGHFHTAGEIDREQDLTKTGKTQAQLTGKRLKDSGIIFTSFRSSLMRRAMQTAEIMWKELEQDNIAIEAHDPLLLEGYPCSPEPPVGGGGPSISRYYEDGPRIEATFRKYFHRADPDQEEDSFEIIVSHSNVIRYCVCRALQVPGEAWHRLSLNNCSITFLSILPNGRVILRALGDSGHMPVDLHTTKYAICD</sequence>
<dbReference type="Proteomes" id="UP001642540">
    <property type="component" value="Unassembled WGS sequence"/>
</dbReference>
<accession>A0ABP1RHN1</accession>
<keyword evidence="5" id="KW-0378">Hydrolase</keyword>
<evidence type="ECO:0000256" key="4">
    <source>
        <dbReference type="ARBA" id="ARBA00022787"/>
    </source>
</evidence>
<comment type="similarity">
    <text evidence="2">Belongs to the phosphoglycerate mutase family. BPG-dependent PGAM subfamily.</text>
</comment>
<name>A0ABP1RHN1_9HEXA</name>
<dbReference type="PANTHER" id="PTHR20935:SF0">
    <property type="entry name" value="SERINE_THREONINE-PROTEIN PHOSPHATASE PGAM5, MITOCHONDRIAL"/>
    <property type="match status" value="1"/>
</dbReference>